<dbReference type="Pfam" id="PF00443">
    <property type="entry name" value="UCH"/>
    <property type="match status" value="1"/>
</dbReference>
<dbReference type="InterPro" id="IPR028889">
    <property type="entry name" value="USP"/>
</dbReference>
<dbReference type="SUPFAM" id="SSF54001">
    <property type="entry name" value="Cysteine proteinases"/>
    <property type="match status" value="1"/>
</dbReference>
<name>A2EDA7_TRIV3</name>
<organism evidence="2 3">
    <name type="scientific">Trichomonas vaginalis (strain ATCC PRA-98 / G3)</name>
    <dbReference type="NCBI Taxonomy" id="412133"/>
    <lineage>
        <taxon>Eukaryota</taxon>
        <taxon>Metamonada</taxon>
        <taxon>Parabasalia</taxon>
        <taxon>Trichomonadida</taxon>
        <taxon>Trichomonadidae</taxon>
        <taxon>Trichomonas</taxon>
    </lineage>
</organism>
<dbReference type="CDD" id="cd02257">
    <property type="entry name" value="Peptidase_C19"/>
    <property type="match status" value="1"/>
</dbReference>
<dbReference type="PANTHER" id="PTHR24006">
    <property type="entry name" value="UBIQUITIN CARBOXYL-TERMINAL HYDROLASE"/>
    <property type="match status" value="1"/>
</dbReference>
<dbReference type="Gene3D" id="3.90.70.10">
    <property type="entry name" value="Cysteine proteinases"/>
    <property type="match status" value="1"/>
</dbReference>
<dbReference type="VEuPathDB" id="TrichDB:TVAGG3_0876120"/>
<dbReference type="InterPro" id="IPR018200">
    <property type="entry name" value="USP_CS"/>
</dbReference>
<gene>
    <name evidence="2" type="ORF">TVAG_417870</name>
</gene>
<dbReference type="EMBL" id="DS113359">
    <property type="protein sequence ID" value="EAY09365.1"/>
    <property type="molecule type" value="Genomic_DNA"/>
</dbReference>
<dbReference type="OrthoDB" id="2420415at2759"/>
<reference evidence="2" key="2">
    <citation type="journal article" date="2007" name="Science">
        <title>Draft genome sequence of the sexually transmitted pathogen Trichomonas vaginalis.</title>
        <authorList>
            <person name="Carlton J.M."/>
            <person name="Hirt R.P."/>
            <person name="Silva J.C."/>
            <person name="Delcher A.L."/>
            <person name="Schatz M."/>
            <person name="Zhao Q."/>
            <person name="Wortman J.R."/>
            <person name="Bidwell S.L."/>
            <person name="Alsmark U.C.M."/>
            <person name="Besteiro S."/>
            <person name="Sicheritz-Ponten T."/>
            <person name="Noel C.J."/>
            <person name="Dacks J.B."/>
            <person name="Foster P.G."/>
            <person name="Simillion C."/>
            <person name="Van de Peer Y."/>
            <person name="Miranda-Saavedra D."/>
            <person name="Barton G.J."/>
            <person name="Westrop G.D."/>
            <person name="Mueller S."/>
            <person name="Dessi D."/>
            <person name="Fiori P.L."/>
            <person name="Ren Q."/>
            <person name="Paulsen I."/>
            <person name="Zhang H."/>
            <person name="Bastida-Corcuera F.D."/>
            <person name="Simoes-Barbosa A."/>
            <person name="Brown M.T."/>
            <person name="Hayes R.D."/>
            <person name="Mukherjee M."/>
            <person name="Okumura C.Y."/>
            <person name="Schneider R."/>
            <person name="Smith A.J."/>
            <person name="Vanacova S."/>
            <person name="Villalvazo M."/>
            <person name="Haas B.J."/>
            <person name="Pertea M."/>
            <person name="Feldblyum T.V."/>
            <person name="Utterback T.R."/>
            <person name="Shu C.L."/>
            <person name="Osoegawa K."/>
            <person name="de Jong P.J."/>
            <person name="Hrdy I."/>
            <person name="Horvathova L."/>
            <person name="Zubacova Z."/>
            <person name="Dolezal P."/>
            <person name="Malik S.B."/>
            <person name="Logsdon J.M. Jr."/>
            <person name="Henze K."/>
            <person name="Gupta A."/>
            <person name="Wang C.C."/>
            <person name="Dunne R.L."/>
            <person name="Upcroft J.A."/>
            <person name="Upcroft P."/>
            <person name="White O."/>
            <person name="Salzberg S.L."/>
            <person name="Tang P."/>
            <person name="Chiu C.-H."/>
            <person name="Lee Y.-S."/>
            <person name="Embley T.M."/>
            <person name="Coombs G.H."/>
            <person name="Mottram J.C."/>
            <person name="Tachezy J."/>
            <person name="Fraser-Liggett C.M."/>
            <person name="Johnson P.J."/>
        </authorList>
    </citation>
    <scope>NUCLEOTIDE SEQUENCE [LARGE SCALE GENOMIC DNA]</scope>
    <source>
        <strain evidence="2">G3</strain>
    </source>
</reference>
<evidence type="ECO:0000259" key="1">
    <source>
        <dbReference type="PROSITE" id="PS50235"/>
    </source>
</evidence>
<dbReference type="Proteomes" id="UP000001542">
    <property type="component" value="Unassembled WGS sequence"/>
</dbReference>
<dbReference type="PANTHER" id="PTHR24006:SF827">
    <property type="entry name" value="UBIQUITIN CARBOXYL-TERMINAL HYDROLASE 34"/>
    <property type="match status" value="1"/>
</dbReference>
<keyword evidence="3" id="KW-1185">Reference proteome</keyword>
<dbReference type="GO" id="GO:0004843">
    <property type="term" value="F:cysteine-type deubiquitinase activity"/>
    <property type="evidence" value="ECO:0000318"/>
    <property type="project" value="GO_Central"/>
</dbReference>
<feature type="domain" description="USP" evidence="1">
    <location>
        <begin position="1105"/>
        <end position="1440"/>
    </location>
</feature>
<dbReference type="VEuPathDB" id="TrichDB:TVAG_417870"/>
<dbReference type="InterPro" id="IPR001394">
    <property type="entry name" value="Peptidase_C19_UCH"/>
</dbReference>
<dbReference type="GO" id="GO:0005829">
    <property type="term" value="C:cytosol"/>
    <property type="evidence" value="ECO:0000318"/>
    <property type="project" value="GO_Central"/>
</dbReference>
<dbReference type="PROSITE" id="PS00973">
    <property type="entry name" value="USP_2"/>
    <property type="match status" value="1"/>
</dbReference>
<proteinExistence type="predicted"/>
<dbReference type="GO" id="GO:0005634">
    <property type="term" value="C:nucleus"/>
    <property type="evidence" value="ECO:0000318"/>
    <property type="project" value="GO_Central"/>
</dbReference>
<dbReference type="eggNOG" id="KOG1866">
    <property type="taxonomic scope" value="Eukaryota"/>
</dbReference>
<dbReference type="InParanoid" id="A2EDA7"/>
<dbReference type="RefSeq" id="XP_001321588.1">
    <property type="nucleotide sequence ID" value="XM_001321553.1"/>
</dbReference>
<protein>
    <submittedName>
        <fullName evidence="2">Clan CA, family C19, ubiquitin hydrolase-like cysteine peptidase</fullName>
    </submittedName>
</protein>
<dbReference type="SMR" id="A2EDA7"/>
<dbReference type="InterPro" id="IPR050164">
    <property type="entry name" value="Peptidase_C19"/>
</dbReference>
<accession>A2EDA7</accession>
<evidence type="ECO:0000313" key="2">
    <source>
        <dbReference type="EMBL" id="EAY09365.1"/>
    </source>
</evidence>
<dbReference type="GO" id="GO:0031647">
    <property type="term" value="P:regulation of protein stability"/>
    <property type="evidence" value="ECO:0000318"/>
    <property type="project" value="GO_Central"/>
</dbReference>
<dbReference type="FunFam" id="3.90.70.10:FF:000376">
    <property type="entry name" value="Clan CA, family C19, ubiquitin hydrolase-like cysteine peptidase"/>
    <property type="match status" value="1"/>
</dbReference>
<dbReference type="InterPro" id="IPR038765">
    <property type="entry name" value="Papain-like_cys_pep_sf"/>
</dbReference>
<sequence length="2350" mass="270670">MSDSRQSFLQWKNNFLNNYIEFVKNDSNINNLISLFQEIKDSGKIRDSFGKDTKTFIETFIFPLINIILNTRYEQYTNFPQIINLLESISNFYAFLFKSSYDKFLTDALVLYTYTQAPVYTTSNTTGQNYSELYARVLKPISVPEFCEVIKVVIAQNVTYEKINLILNIENLLKTTGIYHVYINEVLKYLLPALITKTGNSQNILLDTPDFRIIDEIYTKLCDFATEDDQKGQILLSCVNINVLFIKSTNPEEQLRGFNMIMRVTKQISQNNIQYVSDSVDRTGVIGELCANCHPDVIVTFAQFIEMIAPVYRIPIEKCNKLWAQTVNAPLNVMFKYVQAWKIIVNIYQQSIRNYLFDAISNGKKYPYPIINFLIKISATATENNKKTLFDDILAASFSCLPEQEEIYFQLVVAYLPKDQEMRRGVQRQVADQIKQTKNVDLGMRILTELLGSANDEVLHAIISSVIPFLQVKHLPFFSRILNALKGKVTDEEFTQFSDVMEIIAKSDMYNLEQFFMSFNATTSNPFQSLHKVSIIRSLCNFGHRLPNTNLVHQLYSGLLINDRPMFLDIIWESYFKSNSPSFMKYLVDLHSEAPESIQGFVEKCFTNIENVASLNILLKLIHEVEDGVDRKAMKYIPLNEYLPDDEMSFVDLILSENTYRIIVPISLSLYAFKLRVSSLVQLNPYSFTLISQKGNASVENFSLKEDKIFEIKVYNVMDYKPFIPKYFPSQIINQEKYTSQLYNVLCKDDNEQSPVSLKILNLLPTLESQNNLLRNANTPQSWASFFSSKIRNLMIYRLNTIGSIISGNHEEWIDYFFKTGGVQVLLGIVIFMSKKLFSNDEIGLSQFSYLLNVVKLIVNTKKWEDYKKEMWSAFDNNALSNLIQICLSNLTNDKIISPLMTIVRNFDIEQMKQIQSFIDLFNSTIFHPNKTVRNEISNLISTLPPPTQARLLMPLLSFTVNKPSDAFFERLTPITEVVENPQPLWDPCISILKEYYQSTIQDRRNVKPEFAQRVFVILDKLSNKFEKVPNANELFTFLVDSVLFNGFNFYEPSSEVISLIIKLFRQNNELIVTISNKIEEIEKIVMEIPKEKPFMKPTTTPENCYIVNVNNRCDFLSSILQLLKNIPQFVNLFLSREYTDKALKDLQLILGQLSFTPLQFVNPIQFCLDWKSDDGFDILSGSLNDAPEFYRRLVRSILSVDVGLTPVLRGEIRRKLSCEEETEFTDRFYSLLPVSISNTDDMEIAIKNYLSEKTVSTDKFGGNVKPAIQVDKISKPSKLLVVQLQRFTKNDQGFKEKNNKEVKFPLKIDISKYMEGNNSNNNNSVDLLGLSNNSNNSVDLLGLGNSNSNSDTVYELRGVLAHKGYQFEGHYISYVKKYEDNKWYIYDDSNVFEISEERMIKDCTGGNDICNGYGNLTHVVNYFPCQKEISGYMFFYSQVNWQNENLSMSETVKNELIKSTKENIYKDICSSSEYSRLILSCSDVDIDGKFLYKSIESLCNNENVTESKISPLIDRFVQLIYSRPELANSIIENVDQIDKYVLNGITAVARKSFATIFIQSLERSSPEKRKHFEQNILQRIPNLSPYFKVFDDFWRIISKIVSIDFDIGENIFKTILDFVCLTLPSFATNYSRESVISIVNVDTIFEILSSINISNENKQSFSHEVINKQFIDIYIKPRNHSKSFCKFISSFIGSDKNLAILLTNVFYSDMNITALTCSSYLVLSLFIDKSISKSFCSSIVSAIELKGSNSKIEIISEIIERIRYYKEDFSDSFINLSQMILQTFIMCKSENVRSLVESLLGTVFPFIFSKDELSDLERQHLTDLFLSLHSMLPDITTTFRKLRESYYYREIKREQFNSYSPCVHYFNLIKLIVVRGHMNTAMFECGNSFIDTLSVITQERIVPNYSLESEFDLLQSSIVDGTEFFSKNSFTKFIRCFPIVKGHFNDQQILQLLRIVPNTTRGTEKIANSDCFKSICKDFMSNEVRTFVEQRLTVDNAKLFAKGMWNIDVIESQIKRKNADYFILSWELLSKDPNTSSIFYSKENICSFYSGVNKVDNPNMRPVMKLFAAFNHAYYQVNKGKKRLGFDKVNIVLDCYFKTAKVNTKQLINCMQIYYPDNFASGGIPDFLRSLCIMSNDIRNHIFNEVIGLDKPLFDVYIPDECIFIARFLVELCSPEYGNSGPSQVLLARELGSLAKVQYPVGEALEIMAQRYWRTETDTGEGNDDMIKFACDMLVRNCSCVESISGTCRILEVKYSKSLGEDKVKTWLDKVYKQASICIARALVVDSNSPDISMFYACIDFSTELHDKLPDIELPKLAVDRNEILYSKANSKNEDKLTFLDRVIQIIGI</sequence>
<keyword evidence="2" id="KW-0378">Hydrolase</keyword>
<dbReference type="GO" id="GO:0016579">
    <property type="term" value="P:protein deubiquitination"/>
    <property type="evidence" value="ECO:0007669"/>
    <property type="project" value="InterPro"/>
</dbReference>
<reference evidence="2" key="1">
    <citation type="submission" date="2006-10" db="EMBL/GenBank/DDBJ databases">
        <authorList>
            <person name="Amadeo P."/>
            <person name="Zhao Q."/>
            <person name="Wortman J."/>
            <person name="Fraser-Liggett C."/>
            <person name="Carlton J."/>
        </authorList>
    </citation>
    <scope>NUCLEOTIDE SEQUENCE</scope>
    <source>
        <strain evidence="2">G3</strain>
    </source>
</reference>
<evidence type="ECO:0000313" key="3">
    <source>
        <dbReference type="Proteomes" id="UP000001542"/>
    </source>
</evidence>
<dbReference type="PROSITE" id="PS50235">
    <property type="entry name" value="USP_3"/>
    <property type="match status" value="1"/>
</dbReference>
<dbReference type="KEGG" id="tva:4767282"/>